<dbReference type="InterPro" id="IPR036864">
    <property type="entry name" value="Zn2-C6_fun-type_DNA-bd_sf"/>
</dbReference>
<dbReference type="InterPro" id="IPR001138">
    <property type="entry name" value="Zn2Cys6_DnaBD"/>
</dbReference>
<dbReference type="SMART" id="SM00066">
    <property type="entry name" value="GAL4"/>
    <property type="match status" value="1"/>
</dbReference>
<dbReference type="OrthoDB" id="3163292at2759"/>
<feature type="domain" description="Zn(2)-C6 fungal-type" evidence="2">
    <location>
        <begin position="18"/>
        <end position="51"/>
    </location>
</feature>
<proteinExistence type="predicted"/>
<dbReference type="EMBL" id="JAEUBG010001601">
    <property type="protein sequence ID" value="KAH3686128.1"/>
    <property type="molecule type" value="Genomic_DNA"/>
</dbReference>
<sequence>MSSIQKAQSSKQKKLLKSCIRCRKHKTKCDSYLRSPGPCSNCLKKNHICKIEFISPPKRFDNLKNLNNNLVDIHTKIEEMLEFYETMRIQLNITDLKSYQEFKDENYHCFASADNSDYMSDYNSDYDAENDDYSPPPSIHDSCLLKLSNSKFVNITLTSTTIKVNEFEHSLADSESLIDQHYKNLFNIFDILSSSYGPGPGDSADSLMEDEDLLSPLEAFKENKLLFTIIAMSDKHNETEIHLINQFLKDYVNSYYSIIQREKLNTDLMSSTALSSNVYSARSPSDSVVFGKPELCNFLNLKFFNNDRFLIKLIKTLVIKFFINSEDIDDNKFLIIKLLKIIELKLNLNRKNFNFEKNLSTSWKVMLRFIIDLYYKTFNLHLVNNFKIHQNKEDENLQNLLVNYKIETTHIFQNLSKLTFNCPDLTHYLNSHSTAMSSPASDSSNRSIESTHSTSTNFTAPESDANVCDSSSYGVLPASSQPDISRLQNYFKSQAHPEPEIILDEQLVTNAKVDEKPQTGEYEVILDRLIDWQKDSADDVLMKINQLIKS</sequence>
<keyword evidence="4" id="KW-1185">Reference proteome</keyword>
<name>A0A9P8Q8Q6_WICPI</name>
<evidence type="ECO:0000313" key="3">
    <source>
        <dbReference type="EMBL" id="KAH3686128.1"/>
    </source>
</evidence>
<dbReference type="PROSITE" id="PS00463">
    <property type="entry name" value="ZN2_CY6_FUNGAL_1"/>
    <property type="match status" value="1"/>
</dbReference>
<dbReference type="CDD" id="cd00067">
    <property type="entry name" value="GAL4"/>
    <property type="match status" value="1"/>
</dbReference>
<feature type="compositionally biased region" description="Low complexity" evidence="1">
    <location>
        <begin position="433"/>
        <end position="447"/>
    </location>
</feature>
<protein>
    <recommendedName>
        <fullName evidence="2">Zn(2)-C6 fungal-type domain-containing protein</fullName>
    </recommendedName>
</protein>
<dbReference type="GO" id="GO:0000981">
    <property type="term" value="F:DNA-binding transcription factor activity, RNA polymerase II-specific"/>
    <property type="evidence" value="ECO:0007669"/>
    <property type="project" value="InterPro"/>
</dbReference>
<dbReference type="GO" id="GO:0008270">
    <property type="term" value="F:zinc ion binding"/>
    <property type="evidence" value="ECO:0007669"/>
    <property type="project" value="InterPro"/>
</dbReference>
<dbReference type="Pfam" id="PF00172">
    <property type="entry name" value="Zn_clus"/>
    <property type="match status" value="1"/>
</dbReference>
<dbReference type="SUPFAM" id="SSF57701">
    <property type="entry name" value="Zn2/Cys6 DNA-binding domain"/>
    <property type="match status" value="1"/>
</dbReference>
<dbReference type="Proteomes" id="UP000774326">
    <property type="component" value="Unassembled WGS sequence"/>
</dbReference>
<comment type="caution">
    <text evidence="3">The sequence shown here is derived from an EMBL/GenBank/DDBJ whole genome shotgun (WGS) entry which is preliminary data.</text>
</comment>
<feature type="compositionally biased region" description="Polar residues" evidence="1">
    <location>
        <begin position="448"/>
        <end position="460"/>
    </location>
</feature>
<feature type="region of interest" description="Disordered" evidence="1">
    <location>
        <begin position="433"/>
        <end position="464"/>
    </location>
</feature>
<evidence type="ECO:0000259" key="2">
    <source>
        <dbReference type="PROSITE" id="PS50048"/>
    </source>
</evidence>
<reference evidence="3" key="1">
    <citation type="journal article" date="2021" name="Open Biol.">
        <title>Shared evolutionary footprints suggest mitochondrial oxidative damage underlies multiple complex I losses in fungi.</title>
        <authorList>
            <person name="Schikora-Tamarit M.A."/>
            <person name="Marcet-Houben M."/>
            <person name="Nosek J."/>
            <person name="Gabaldon T."/>
        </authorList>
    </citation>
    <scope>NUCLEOTIDE SEQUENCE</scope>
    <source>
        <strain evidence="3">CBS2887</strain>
    </source>
</reference>
<dbReference type="PROSITE" id="PS50048">
    <property type="entry name" value="ZN2_CY6_FUNGAL_2"/>
    <property type="match status" value="1"/>
</dbReference>
<evidence type="ECO:0000256" key="1">
    <source>
        <dbReference type="SAM" id="MobiDB-lite"/>
    </source>
</evidence>
<reference evidence="3" key="2">
    <citation type="submission" date="2021-01" db="EMBL/GenBank/DDBJ databases">
        <authorList>
            <person name="Schikora-Tamarit M.A."/>
        </authorList>
    </citation>
    <scope>NUCLEOTIDE SEQUENCE</scope>
    <source>
        <strain evidence="3">CBS2887</strain>
    </source>
</reference>
<accession>A0A9P8Q8Q6</accession>
<gene>
    <name evidence="3" type="ORF">WICPIJ_002892</name>
</gene>
<dbReference type="AlphaFoldDB" id="A0A9P8Q8Q6"/>
<organism evidence="3 4">
    <name type="scientific">Wickerhamomyces pijperi</name>
    <name type="common">Yeast</name>
    <name type="synonym">Pichia pijperi</name>
    <dbReference type="NCBI Taxonomy" id="599730"/>
    <lineage>
        <taxon>Eukaryota</taxon>
        <taxon>Fungi</taxon>
        <taxon>Dikarya</taxon>
        <taxon>Ascomycota</taxon>
        <taxon>Saccharomycotina</taxon>
        <taxon>Saccharomycetes</taxon>
        <taxon>Phaffomycetales</taxon>
        <taxon>Wickerhamomycetaceae</taxon>
        <taxon>Wickerhamomyces</taxon>
    </lineage>
</organism>
<dbReference type="Gene3D" id="4.10.240.10">
    <property type="entry name" value="Zn(2)-C6 fungal-type DNA-binding domain"/>
    <property type="match status" value="1"/>
</dbReference>
<evidence type="ECO:0000313" key="4">
    <source>
        <dbReference type="Proteomes" id="UP000774326"/>
    </source>
</evidence>